<comment type="similarity">
    <text evidence="2">Belongs to the cytochrome c oxidase subunit 6B family.</text>
</comment>
<evidence type="ECO:0000313" key="6">
    <source>
        <dbReference type="Proteomes" id="UP001049176"/>
    </source>
</evidence>
<dbReference type="InterPro" id="IPR048281">
    <property type="entry name" value="COA6_fun"/>
</dbReference>
<comment type="caution">
    <text evidence="5">The sequence shown here is derived from an EMBL/GenBank/DDBJ whole genome shotgun (WGS) entry which is preliminary data.</text>
</comment>
<proteinExistence type="inferred from homology"/>
<dbReference type="InterPro" id="IPR036549">
    <property type="entry name" value="CX6/COA6-like_sf"/>
</dbReference>
<keyword evidence="3" id="KW-0496">Mitochondrion</keyword>
<evidence type="ECO:0000256" key="1">
    <source>
        <dbReference type="ARBA" id="ARBA00004173"/>
    </source>
</evidence>
<gene>
    <name evidence="5" type="ORF">E1B28_009735</name>
</gene>
<evidence type="ECO:0000256" key="2">
    <source>
        <dbReference type="ARBA" id="ARBA00006425"/>
    </source>
</evidence>
<evidence type="ECO:0000256" key="3">
    <source>
        <dbReference type="ARBA" id="ARBA00023128"/>
    </source>
</evidence>
<dbReference type="PANTHER" id="PTHR47677">
    <property type="entry name" value="CYTOCHROME C OXIDASE ASSEMBLY FACTOR 6"/>
    <property type="match status" value="1"/>
</dbReference>
<sequence length="96" mass="11071">MWPFSSKTEEPKAPSRDDRQKCWEARDAYFSCLDTVGVVKAGEERSKGACTSENETYQKNCAQSWIEYFNQRRVIAEAQKDRLAQASTQAQNTTRR</sequence>
<dbReference type="AlphaFoldDB" id="A0A9P7UQS1"/>
<evidence type="ECO:0000256" key="4">
    <source>
        <dbReference type="ARBA" id="ARBA00023157"/>
    </source>
</evidence>
<keyword evidence="6" id="KW-1185">Reference proteome</keyword>
<evidence type="ECO:0008006" key="7">
    <source>
        <dbReference type="Google" id="ProtNLM"/>
    </source>
</evidence>
<comment type="subcellular location">
    <subcellularLocation>
        <location evidence="1">Mitochondrion</location>
    </subcellularLocation>
</comment>
<reference evidence="5" key="1">
    <citation type="journal article" date="2021" name="Genome Biol. Evol.">
        <title>The assembled and annotated genome of the fairy-ring fungus Marasmius oreades.</title>
        <authorList>
            <person name="Hiltunen M."/>
            <person name="Ament-Velasquez S.L."/>
            <person name="Johannesson H."/>
        </authorList>
    </citation>
    <scope>NUCLEOTIDE SEQUENCE</scope>
    <source>
        <strain evidence="5">03SP1</strain>
    </source>
</reference>
<dbReference type="RefSeq" id="XP_043007103.1">
    <property type="nucleotide sequence ID" value="XM_043154648.1"/>
</dbReference>
<evidence type="ECO:0000313" key="5">
    <source>
        <dbReference type="EMBL" id="KAG7090633.1"/>
    </source>
</evidence>
<dbReference type="SUPFAM" id="SSF47694">
    <property type="entry name" value="Cytochrome c oxidase subunit h"/>
    <property type="match status" value="1"/>
</dbReference>
<dbReference type="Gene3D" id="1.10.10.140">
    <property type="entry name" value="Cytochrome c oxidase, subunit VIb"/>
    <property type="match status" value="1"/>
</dbReference>
<dbReference type="InterPro" id="IPR048280">
    <property type="entry name" value="COX6B-like"/>
</dbReference>
<accession>A0A9P7UQS1</accession>
<protein>
    <recommendedName>
        <fullName evidence="7">Cytochrome c oxidase assembly factor 6</fullName>
    </recommendedName>
</protein>
<dbReference type="Pfam" id="PF02297">
    <property type="entry name" value="COX6B"/>
    <property type="match status" value="1"/>
</dbReference>
<dbReference type="KEGG" id="more:E1B28_009735"/>
<keyword evidence="4" id="KW-1015">Disulfide bond</keyword>
<organism evidence="5 6">
    <name type="scientific">Marasmius oreades</name>
    <name type="common">fairy-ring Marasmius</name>
    <dbReference type="NCBI Taxonomy" id="181124"/>
    <lineage>
        <taxon>Eukaryota</taxon>
        <taxon>Fungi</taxon>
        <taxon>Dikarya</taxon>
        <taxon>Basidiomycota</taxon>
        <taxon>Agaricomycotina</taxon>
        <taxon>Agaricomycetes</taxon>
        <taxon>Agaricomycetidae</taxon>
        <taxon>Agaricales</taxon>
        <taxon>Marasmiineae</taxon>
        <taxon>Marasmiaceae</taxon>
        <taxon>Marasmius</taxon>
    </lineage>
</organism>
<name>A0A9P7UQS1_9AGAR</name>
<dbReference type="PANTHER" id="PTHR47677:SF1">
    <property type="entry name" value="CYTOCHROME C OXIDASE ASSEMBLY FACTOR 6"/>
    <property type="match status" value="1"/>
</dbReference>
<dbReference type="GO" id="GO:0005739">
    <property type="term" value="C:mitochondrion"/>
    <property type="evidence" value="ECO:0007669"/>
    <property type="project" value="UniProtKB-SubCell"/>
</dbReference>
<dbReference type="EMBL" id="CM032186">
    <property type="protein sequence ID" value="KAG7090633.1"/>
    <property type="molecule type" value="Genomic_DNA"/>
</dbReference>
<dbReference type="Proteomes" id="UP001049176">
    <property type="component" value="Chromosome 6"/>
</dbReference>
<dbReference type="PROSITE" id="PS51808">
    <property type="entry name" value="CHCH"/>
    <property type="match status" value="1"/>
</dbReference>
<dbReference type="OrthoDB" id="5545577at2759"/>
<dbReference type="GeneID" id="66078811"/>